<feature type="domain" description="Tudor" evidence="1">
    <location>
        <begin position="281"/>
        <end position="342"/>
    </location>
</feature>
<dbReference type="PANTHER" id="PTHR16442:SF1">
    <property type="entry name" value="RING FINGER PROTEIN 17"/>
    <property type="match status" value="1"/>
</dbReference>
<dbReference type="PANTHER" id="PTHR16442">
    <property type="entry name" value="RING FINGER PROTEIN 17"/>
    <property type="match status" value="1"/>
</dbReference>
<dbReference type="Proteomes" id="UP001162156">
    <property type="component" value="Unassembled WGS sequence"/>
</dbReference>
<proteinExistence type="predicted"/>
<sequence>MSQMRLIPEYLSRIRRRPTSHRMRDEDLQPVYKDLEANLKQYFDENKPSHKKKTQWCPGQICTISHNGYWYRGKIMKVDSPDEILAIMIDFGSDHVLTSKQLYREILYPEIPAFASRIKLDRVFAKSGTWLSSDYETLLGIVTEYSKVKIKGPLNVPIPAAELYTQTGQSVNQLIVNLCPNLSRCTNLDSEDHEDDSVVIEKEEVLSLDIEPDTQVDITDFEFKMEPLPENAFKEKTLMSIVGVLSYNKVVLKQPNDISSELYLLSKKIQRDYPKQPVMENVKVGMPCICPYAEDGVWYRARIHNIDGLECGYVFVFFVDFGNVESVSTEDVKMMKPEWFDLPVSCYIATVNFELKTDNHLEHVFQHMKKLFGKNKWVEFV</sequence>
<feature type="domain" description="Tudor" evidence="1">
    <location>
        <begin position="55"/>
        <end position="112"/>
    </location>
</feature>
<protein>
    <recommendedName>
        <fullName evidence="1">Tudor domain-containing protein</fullName>
    </recommendedName>
</protein>
<dbReference type="Gene3D" id="2.30.30.140">
    <property type="match status" value="2"/>
</dbReference>
<gene>
    <name evidence="2" type="ORF">NQ314_004152</name>
</gene>
<dbReference type="SUPFAM" id="SSF63748">
    <property type="entry name" value="Tudor/PWWP/MBT"/>
    <property type="match status" value="2"/>
</dbReference>
<name>A0AAV8ZK52_9CUCU</name>
<comment type="caution">
    <text evidence="2">The sequence shown here is derived from an EMBL/GenBank/DDBJ whole genome shotgun (WGS) entry which is preliminary data.</text>
</comment>
<dbReference type="AlphaFoldDB" id="A0AAV8ZK52"/>
<dbReference type="InterPro" id="IPR002999">
    <property type="entry name" value="Tudor"/>
</dbReference>
<dbReference type="PROSITE" id="PS50304">
    <property type="entry name" value="TUDOR"/>
    <property type="match status" value="2"/>
</dbReference>
<evidence type="ECO:0000313" key="3">
    <source>
        <dbReference type="Proteomes" id="UP001162156"/>
    </source>
</evidence>
<keyword evidence="3" id="KW-1185">Reference proteome</keyword>
<reference evidence="2" key="1">
    <citation type="journal article" date="2023" name="Insect Mol. Biol.">
        <title>Genome sequencing provides insights into the evolution of gene families encoding plant cell wall-degrading enzymes in longhorned beetles.</title>
        <authorList>
            <person name="Shin N.R."/>
            <person name="Okamura Y."/>
            <person name="Kirsch R."/>
            <person name="Pauchet Y."/>
        </authorList>
    </citation>
    <scope>NUCLEOTIDE SEQUENCE</scope>
    <source>
        <strain evidence="2">RBIC_L_NR</strain>
    </source>
</reference>
<evidence type="ECO:0000259" key="1">
    <source>
        <dbReference type="PROSITE" id="PS50304"/>
    </source>
</evidence>
<evidence type="ECO:0000313" key="2">
    <source>
        <dbReference type="EMBL" id="KAJ8965400.1"/>
    </source>
</evidence>
<organism evidence="2 3">
    <name type="scientific">Rhamnusium bicolor</name>
    <dbReference type="NCBI Taxonomy" id="1586634"/>
    <lineage>
        <taxon>Eukaryota</taxon>
        <taxon>Metazoa</taxon>
        <taxon>Ecdysozoa</taxon>
        <taxon>Arthropoda</taxon>
        <taxon>Hexapoda</taxon>
        <taxon>Insecta</taxon>
        <taxon>Pterygota</taxon>
        <taxon>Neoptera</taxon>
        <taxon>Endopterygota</taxon>
        <taxon>Coleoptera</taxon>
        <taxon>Polyphaga</taxon>
        <taxon>Cucujiformia</taxon>
        <taxon>Chrysomeloidea</taxon>
        <taxon>Cerambycidae</taxon>
        <taxon>Lepturinae</taxon>
        <taxon>Rhagiini</taxon>
        <taxon>Rhamnusium</taxon>
    </lineage>
</organism>
<dbReference type="Pfam" id="PF00567">
    <property type="entry name" value="TUDOR"/>
    <property type="match status" value="2"/>
</dbReference>
<dbReference type="SMART" id="SM00333">
    <property type="entry name" value="TUDOR"/>
    <property type="match status" value="2"/>
</dbReference>
<dbReference type="EMBL" id="JANEYF010001228">
    <property type="protein sequence ID" value="KAJ8965400.1"/>
    <property type="molecule type" value="Genomic_DNA"/>
</dbReference>
<accession>A0AAV8ZK52</accession>